<comment type="caution">
    <text evidence="1">The sequence shown here is derived from an EMBL/GenBank/DDBJ whole genome shotgun (WGS) entry which is preliminary data.</text>
</comment>
<sequence length="35" mass="3918">GTIIKVAEKLECIAIGGDLTNNNEHFWKTGKKEMK</sequence>
<evidence type="ECO:0000313" key="1">
    <source>
        <dbReference type="EMBL" id="KKK99319.1"/>
    </source>
</evidence>
<organism evidence="1">
    <name type="scientific">marine sediment metagenome</name>
    <dbReference type="NCBI Taxonomy" id="412755"/>
    <lineage>
        <taxon>unclassified sequences</taxon>
        <taxon>metagenomes</taxon>
        <taxon>ecological metagenomes</taxon>
    </lineage>
</organism>
<dbReference type="AlphaFoldDB" id="A0A0F9CAE7"/>
<accession>A0A0F9CAE7</accession>
<feature type="non-terminal residue" evidence="1">
    <location>
        <position position="1"/>
    </location>
</feature>
<reference evidence="1" key="1">
    <citation type="journal article" date="2015" name="Nature">
        <title>Complex archaea that bridge the gap between prokaryotes and eukaryotes.</title>
        <authorList>
            <person name="Spang A."/>
            <person name="Saw J.H."/>
            <person name="Jorgensen S.L."/>
            <person name="Zaremba-Niedzwiedzka K."/>
            <person name="Martijn J."/>
            <person name="Lind A.E."/>
            <person name="van Eijk R."/>
            <person name="Schleper C."/>
            <person name="Guy L."/>
            <person name="Ettema T.J."/>
        </authorList>
    </citation>
    <scope>NUCLEOTIDE SEQUENCE</scope>
</reference>
<proteinExistence type="predicted"/>
<name>A0A0F9CAE7_9ZZZZ</name>
<gene>
    <name evidence="1" type="ORF">LCGC14_2633990</name>
</gene>
<protein>
    <submittedName>
        <fullName evidence="1">Uncharacterized protein</fullName>
    </submittedName>
</protein>
<dbReference type="EMBL" id="LAZR01045253">
    <property type="protein sequence ID" value="KKK99319.1"/>
    <property type="molecule type" value="Genomic_DNA"/>
</dbReference>